<proteinExistence type="predicted"/>
<accession>A0A2S2PML9</accession>
<keyword evidence="1" id="KW-0812">Transmembrane</keyword>
<reference evidence="2" key="1">
    <citation type="submission" date="2018-04" db="EMBL/GenBank/DDBJ databases">
        <title>Transcriptome of Schizaphis graminum biotype I.</title>
        <authorList>
            <person name="Scully E.D."/>
            <person name="Geib S.M."/>
            <person name="Palmer N.A."/>
            <person name="Koch K."/>
            <person name="Bradshaw J."/>
            <person name="Heng-Moss T."/>
            <person name="Sarath G."/>
        </authorList>
    </citation>
    <scope>NUCLEOTIDE SEQUENCE</scope>
</reference>
<dbReference type="EMBL" id="GGMR01018008">
    <property type="protein sequence ID" value="MBY30627.1"/>
    <property type="molecule type" value="Transcribed_RNA"/>
</dbReference>
<keyword evidence="1" id="KW-1133">Transmembrane helix</keyword>
<dbReference type="AlphaFoldDB" id="A0A2S2PML9"/>
<feature type="transmembrane region" description="Helical" evidence="1">
    <location>
        <begin position="27"/>
        <end position="49"/>
    </location>
</feature>
<organism evidence="2">
    <name type="scientific">Schizaphis graminum</name>
    <name type="common">Green bug aphid</name>
    <dbReference type="NCBI Taxonomy" id="13262"/>
    <lineage>
        <taxon>Eukaryota</taxon>
        <taxon>Metazoa</taxon>
        <taxon>Ecdysozoa</taxon>
        <taxon>Arthropoda</taxon>
        <taxon>Hexapoda</taxon>
        <taxon>Insecta</taxon>
        <taxon>Pterygota</taxon>
        <taxon>Neoptera</taxon>
        <taxon>Paraneoptera</taxon>
        <taxon>Hemiptera</taxon>
        <taxon>Sternorrhyncha</taxon>
        <taxon>Aphidomorpha</taxon>
        <taxon>Aphidoidea</taxon>
        <taxon>Aphididae</taxon>
        <taxon>Aphidini</taxon>
        <taxon>Schizaphis</taxon>
    </lineage>
</organism>
<sequence>MEQNRSCIVQIEEDQSNTNNNVIIMEYKVYNCVLLIILLFYSLTTIIIIETRRSAELEPIKGLKDINNKTTSSYKYVWKAINQLIGTSTQIAPISGDVNNNNSNSIINKNSNNINITNIYYNCNHSKNKK</sequence>
<evidence type="ECO:0000313" key="2">
    <source>
        <dbReference type="EMBL" id="MBY30627.1"/>
    </source>
</evidence>
<gene>
    <name evidence="2" type="ORF">g.64756</name>
</gene>
<protein>
    <submittedName>
        <fullName evidence="2">Uncharacterized protein</fullName>
    </submittedName>
</protein>
<evidence type="ECO:0000256" key="1">
    <source>
        <dbReference type="SAM" id="Phobius"/>
    </source>
</evidence>
<name>A0A2S2PML9_SCHGA</name>
<keyword evidence="1" id="KW-0472">Membrane</keyword>